<keyword evidence="2" id="KW-0812">Transmembrane</keyword>
<feature type="non-terminal residue" evidence="3">
    <location>
        <position position="119"/>
    </location>
</feature>
<accession>A0AAD7ZGL6</accession>
<protein>
    <submittedName>
        <fullName evidence="3">Uncharacterized protein</fullName>
    </submittedName>
</protein>
<evidence type="ECO:0000313" key="4">
    <source>
        <dbReference type="Proteomes" id="UP001233999"/>
    </source>
</evidence>
<keyword evidence="4" id="KW-1185">Reference proteome</keyword>
<reference evidence="3" key="1">
    <citation type="journal article" date="2023" name="IScience">
        <title>Live-bearing cockroach genome reveals convergent evolutionary mechanisms linked to viviparity in insects and beyond.</title>
        <authorList>
            <person name="Fouks B."/>
            <person name="Harrison M.C."/>
            <person name="Mikhailova A.A."/>
            <person name="Marchal E."/>
            <person name="English S."/>
            <person name="Carruthers M."/>
            <person name="Jennings E.C."/>
            <person name="Chiamaka E.L."/>
            <person name="Frigard R.A."/>
            <person name="Pippel M."/>
            <person name="Attardo G.M."/>
            <person name="Benoit J.B."/>
            <person name="Bornberg-Bauer E."/>
            <person name="Tobe S.S."/>
        </authorList>
    </citation>
    <scope>NUCLEOTIDE SEQUENCE</scope>
    <source>
        <strain evidence="3">Stay&amp;Tobe</strain>
    </source>
</reference>
<feature type="coiled-coil region" evidence="1">
    <location>
        <begin position="50"/>
        <end position="114"/>
    </location>
</feature>
<evidence type="ECO:0000256" key="2">
    <source>
        <dbReference type="SAM" id="Phobius"/>
    </source>
</evidence>
<keyword evidence="2" id="KW-1133">Transmembrane helix</keyword>
<evidence type="ECO:0000256" key="1">
    <source>
        <dbReference type="SAM" id="Coils"/>
    </source>
</evidence>
<feature type="transmembrane region" description="Helical" evidence="2">
    <location>
        <begin position="20"/>
        <end position="44"/>
    </location>
</feature>
<organism evidence="3 4">
    <name type="scientific">Diploptera punctata</name>
    <name type="common">Pacific beetle cockroach</name>
    <dbReference type="NCBI Taxonomy" id="6984"/>
    <lineage>
        <taxon>Eukaryota</taxon>
        <taxon>Metazoa</taxon>
        <taxon>Ecdysozoa</taxon>
        <taxon>Arthropoda</taxon>
        <taxon>Hexapoda</taxon>
        <taxon>Insecta</taxon>
        <taxon>Pterygota</taxon>
        <taxon>Neoptera</taxon>
        <taxon>Polyneoptera</taxon>
        <taxon>Dictyoptera</taxon>
        <taxon>Blattodea</taxon>
        <taxon>Blaberoidea</taxon>
        <taxon>Blaberidae</taxon>
        <taxon>Diplopterinae</taxon>
        <taxon>Diploptera</taxon>
    </lineage>
</organism>
<name>A0AAD7ZGL6_DIPPU</name>
<keyword evidence="1" id="KW-0175">Coiled coil</keyword>
<proteinExistence type="predicted"/>
<evidence type="ECO:0000313" key="3">
    <source>
        <dbReference type="EMBL" id="KAJ9579922.1"/>
    </source>
</evidence>
<dbReference type="Proteomes" id="UP001233999">
    <property type="component" value="Unassembled WGS sequence"/>
</dbReference>
<dbReference type="EMBL" id="JASPKZ010008367">
    <property type="protein sequence ID" value="KAJ9579922.1"/>
    <property type="molecule type" value="Genomic_DNA"/>
</dbReference>
<sequence length="119" mass="14254">PKKYFNSWFLLFDTLLINHMAAATILLSWTKLVFLTGRLPMISVQLEMLKKRKSEDIENRSRENEKLLQKTIQNKFETLRNEIDSNINELEENMQTQLETIEKTEKENKQMKHRICILN</sequence>
<reference evidence="3" key="2">
    <citation type="submission" date="2023-05" db="EMBL/GenBank/DDBJ databases">
        <authorList>
            <person name="Fouks B."/>
        </authorList>
    </citation>
    <scope>NUCLEOTIDE SEQUENCE</scope>
    <source>
        <strain evidence="3">Stay&amp;Tobe</strain>
        <tissue evidence="3">Testes</tissue>
    </source>
</reference>
<comment type="caution">
    <text evidence="3">The sequence shown here is derived from an EMBL/GenBank/DDBJ whole genome shotgun (WGS) entry which is preliminary data.</text>
</comment>
<keyword evidence="2" id="KW-0472">Membrane</keyword>
<gene>
    <name evidence="3" type="ORF">L9F63_004395</name>
</gene>
<dbReference type="AlphaFoldDB" id="A0AAD7ZGL6"/>
<feature type="non-terminal residue" evidence="3">
    <location>
        <position position="1"/>
    </location>
</feature>